<gene>
    <name evidence="1" type="ORF">TIFTF001_023140</name>
</gene>
<comment type="caution">
    <text evidence="1">The sequence shown here is derived from an EMBL/GenBank/DDBJ whole genome shotgun (WGS) entry which is preliminary data.</text>
</comment>
<dbReference type="Proteomes" id="UP001187192">
    <property type="component" value="Unassembled WGS sequence"/>
</dbReference>
<organism evidence="1 2">
    <name type="scientific">Ficus carica</name>
    <name type="common">Common fig</name>
    <dbReference type="NCBI Taxonomy" id="3494"/>
    <lineage>
        <taxon>Eukaryota</taxon>
        <taxon>Viridiplantae</taxon>
        <taxon>Streptophyta</taxon>
        <taxon>Embryophyta</taxon>
        <taxon>Tracheophyta</taxon>
        <taxon>Spermatophyta</taxon>
        <taxon>Magnoliopsida</taxon>
        <taxon>eudicotyledons</taxon>
        <taxon>Gunneridae</taxon>
        <taxon>Pentapetalae</taxon>
        <taxon>rosids</taxon>
        <taxon>fabids</taxon>
        <taxon>Rosales</taxon>
        <taxon>Moraceae</taxon>
        <taxon>Ficeae</taxon>
        <taxon>Ficus</taxon>
    </lineage>
</organism>
<dbReference type="AlphaFoldDB" id="A0AA88AN12"/>
<proteinExistence type="predicted"/>
<evidence type="ECO:0000313" key="1">
    <source>
        <dbReference type="EMBL" id="GMN54007.1"/>
    </source>
</evidence>
<sequence>MAVFPIDRGCPVDGSHVWDRGCNLVTQDQRSWVGLWVAGARTGLRRGGVGEMPEYSCVGKAA</sequence>
<dbReference type="Gramene" id="FCD_00020430-RA">
    <property type="protein sequence ID" value="FCD_00020430-RA:cds"/>
    <property type="gene ID" value="FCD_00020430"/>
</dbReference>
<accession>A0AA88AN12</accession>
<evidence type="ECO:0000313" key="2">
    <source>
        <dbReference type="Proteomes" id="UP001187192"/>
    </source>
</evidence>
<dbReference type="EMBL" id="BTGU01000049">
    <property type="protein sequence ID" value="GMN54007.1"/>
    <property type="molecule type" value="Genomic_DNA"/>
</dbReference>
<reference evidence="1" key="1">
    <citation type="submission" date="2023-07" db="EMBL/GenBank/DDBJ databases">
        <title>draft genome sequence of fig (Ficus carica).</title>
        <authorList>
            <person name="Takahashi T."/>
            <person name="Nishimura K."/>
        </authorList>
    </citation>
    <scope>NUCLEOTIDE SEQUENCE</scope>
</reference>
<name>A0AA88AN12_FICCA</name>
<keyword evidence="2" id="KW-1185">Reference proteome</keyword>
<protein>
    <submittedName>
        <fullName evidence="1">Uncharacterized protein</fullName>
    </submittedName>
</protein>